<evidence type="ECO:0000313" key="2">
    <source>
        <dbReference type="RefSeq" id="XP_014506070.1"/>
    </source>
</evidence>
<dbReference type="AlphaFoldDB" id="A0A1S3UJ62"/>
<dbReference type="PANTHER" id="PTHR33156:SF9">
    <property type="entry name" value="PROTEIN NUCLEAR FUSION DEFECTIVE 6, CHLOROPLASTIC_MITOCHONDRIAL"/>
    <property type="match status" value="1"/>
</dbReference>
<dbReference type="PANTHER" id="PTHR33156">
    <property type="entry name" value="OS02G0230000 PROTEIN"/>
    <property type="match status" value="1"/>
</dbReference>
<reference evidence="1" key="1">
    <citation type="journal article" date="2014" name="Nat. Commun.">
        <title>Genome sequence of mungbean and insights into evolution within Vigna species.</title>
        <authorList>
            <person name="Kang Y.J."/>
            <person name="Kim S.K."/>
            <person name="Kim M.Y."/>
            <person name="Lestari P."/>
            <person name="Kim K.H."/>
            <person name="Ha B.K."/>
            <person name="Jun T.H."/>
            <person name="Hwang W.J."/>
            <person name="Lee T."/>
            <person name="Lee J."/>
            <person name="Shim S."/>
            <person name="Yoon M.Y."/>
            <person name="Jang Y.E."/>
            <person name="Han K.S."/>
            <person name="Taeprayoon P."/>
            <person name="Yoon N."/>
            <person name="Somta P."/>
            <person name="Tanya P."/>
            <person name="Kim K.S."/>
            <person name="Gwag J.G."/>
            <person name="Moon J.K."/>
            <person name="Lee Y.H."/>
            <person name="Park B.S."/>
            <person name="Bombarely A."/>
            <person name="Doyle J.J."/>
            <person name="Jackson S.A."/>
            <person name="Schafleitner R."/>
            <person name="Srinives P."/>
            <person name="Varshney R.K."/>
            <person name="Lee S.H."/>
        </authorList>
    </citation>
    <scope>NUCLEOTIDE SEQUENCE [LARGE SCALE GENOMIC DNA]</scope>
    <source>
        <strain evidence="1">cv. VC1973A</strain>
    </source>
</reference>
<reference evidence="2" key="2">
    <citation type="submission" date="2025-08" db="UniProtKB">
        <authorList>
            <consortium name="RefSeq"/>
        </authorList>
    </citation>
    <scope>IDENTIFICATION</scope>
    <source>
        <tissue evidence="2">Leaf</tissue>
    </source>
</reference>
<proteinExistence type="predicted"/>
<dbReference type="Proteomes" id="UP000087766">
    <property type="component" value="Chromosome 7"/>
</dbReference>
<dbReference type="InterPro" id="IPR043459">
    <property type="entry name" value="NFD6/NOXY2-like"/>
</dbReference>
<dbReference type="KEGG" id="vra:106765833"/>
<gene>
    <name evidence="2" type="primary">LOC106765833</name>
</gene>
<dbReference type="RefSeq" id="XP_014506070.1">
    <property type="nucleotide sequence ID" value="XM_014650584.2"/>
</dbReference>
<dbReference type="GO" id="GO:0005739">
    <property type="term" value="C:mitochondrion"/>
    <property type="evidence" value="ECO:0007669"/>
    <property type="project" value="TreeGrafter"/>
</dbReference>
<protein>
    <submittedName>
        <fullName evidence="2">Uncharacterized protein LOC106765833 isoform X3</fullName>
    </submittedName>
</protein>
<dbReference type="GeneID" id="106765833"/>
<dbReference type="OrthoDB" id="1937908at2759"/>
<keyword evidence="1" id="KW-1185">Reference proteome</keyword>
<sequence>MASACSRIAQRTLISSAKSVIKSNVRASSKPTSTSVPLRQSLLTRISPELRCAQSLLPLHSAVAAARMTSCLSVTSRSCRALSQGPMLWHIVIWILRDKPIMAYCFIIKAWFISAKVRPATREIEEGLVFLRISR</sequence>
<name>A0A1S3UJ62_VIGRR</name>
<accession>A0A1S3UJ62</accession>
<evidence type="ECO:0000313" key="1">
    <source>
        <dbReference type="Proteomes" id="UP000087766"/>
    </source>
</evidence>
<organism evidence="1 2">
    <name type="scientific">Vigna radiata var. radiata</name>
    <name type="common">Mung bean</name>
    <name type="synonym">Phaseolus aureus</name>
    <dbReference type="NCBI Taxonomy" id="3916"/>
    <lineage>
        <taxon>Eukaryota</taxon>
        <taxon>Viridiplantae</taxon>
        <taxon>Streptophyta</taxon>
        <taxon>Embryophyta</taxon>
        <taxon>Tracheophyta</taxon>
        <taxon>Spermatophyta</taxon>
        <taxon>Magnoliopsida</taxon>
        <taxon>eudicotyledons</taxon>
        <taxon>Gunneridae</taxon>
        <taxon>Pentapetalae</taxon>
        <taxon>rosids</taxon>
        <taxon>fabids</taxon>
        <taxon>Fabales</taxon>
        <taxon>Fabaceae</taxon>
        <taxon>Papilionoideae</taxon>
        <taxon>50 kb inversion clade</taxon>
        <taxon>NPAAA clade</taxon>
        <taxon>indigoferoid/millettioid clade</taxon>
        <taxon>Phaseoleae</taxon>
        <taxon>Vigna</taxon>
    </lineage>
</organism>